<dbReference type="AlphaFoldDB" id="A0A9P6H0Y0"/>
<feature type="domain" description="Nmd3 N-terminal" evidence="2">
    <location>
        <begin position="4"/>
        <end position="227"/>
    </location>
</feature>
<proteinExistence type="inferred from homology"/>
<keyword evidence="1" id="KW-0963">Cytoplasm</keyword>
<evidence type="ECO:0000256" key="1">
    <source>
        <dbReference type="RuleBase" id="RU364108"/>
    </source>
</evidence>
<sequence length="424" mass="49021">MILCYKCGVPIEPKLVNMCDRCTFLSVSMSSKIRRTLSVESCRSCERYHTPPKTWNNYEWGSRELLIYLIKRNTSLDKFEIVDSNFVYTEEHSKRMKISVTIEDNGVREDILINYSIKNKQCSDCEKVEAKQHWKAIVQVRHKAEHKRLFLHLEQLIIKHKAYGDTTNIKTRSNGIDFYFSGRMGAVKLVKFLEGIFPVKVLTSERLISKDIQNSKSNYKFSFSVDIVPFYTDDLLVLDKQFANSLGISTVVLVKKLANTISLFDFTFLKTVKLNANQYFNNKDKFSLLCTSKQLVKFTIIEIDKPVLKKEDCLLVPISVTRNDVEVQETKTHLGKEITDEDILLGYDLTNMNNSNKTEACPDIVIVRKEPNRDVQWKNLNEEPTDEHFYYLEDIKTDKEIVANLCDLPATSGGMTEEIEKLLV</sequence>
<dbReference type="EMBL" id="SBJO01000004">
    <property type="protein sequence ID" value="KAF9764920.1"/>
    <property type="molecule type" value="Genomic_DNA"/>
</dbReference>
<dbReference type="InterPro" id="IPR039768">
    <property type="entry name" value="Nmd3"/>
</dbReference>
<keyword evidence="1" id="KW-0813">Transport</keyword>
<keyword evidence="4" id="KW-1185">Reference proteome</keyword>
<comment type="function">
    <text evidence="1">Acts as an adapter for the XPO1/CRM1-mediated export of the 60S ribosomal subunit.</text>
</comment>
<dbReference type="GO" id="GO:0005634">
    <property type="term" value="C:nucleus"/>
    <property type="evidence" value="ECO:0007669"/>
    <property type="project" value="UniProtKB-SubCell"/>
</dbReference>
<dbReference type="OrthoDB" id="203821at2759"/>
<protein>
    <recommendedName>
        <fullName evidence="1">60S ribosomal export protein NMD3</fullName>
    </recommendedName>
</protein>
<comment type="similarity">
    <text evidence="1">Belongs to the NMD3 family.</text>
</comment>
<dbReference type="InterPro" id="IPR007064">
    <property type="entry name" value="Nmd3_N"/>
</dbReference>
<accession>A0A9P6H0Y0</accession>
<comment type="subcellular location">
    <subcellularLocation>
        <location evidence="1">Cytoplasm</location>
    </subcellularLocation>
    <subcellularLocation>
        <location evidence="1">Nucleus</location>
    </subcellularLocation>
</comment>
<keyword evidence="1" id="KW-0539">Nucleus</keyword>
<evidence type="ECO:0000259" key="2">
    <source>
        <dbReference type="Pfam" id="PF04981"/>
    </source>
</evidence>
<dbReference type="PANTHER" id="PTHR12746">
    <property type="entry name" value="NONSENSE-MEDIATED MRNA DECAY PROTEIN 3"/>
    <property type="match status" value="1"/>
</dbReference>
<dbReference type="GO" id="GO:0015031">
    <property type="term" value="P:protein transport"/>
    <property type="evidence" value="ECO:0007669"/>
    <property type="project" value="UniProtKB-KW"/>
</dbReference>
<organism evidence="3 4">
    <name type="scientific">Nosema granulosis</name>
    <dbReference type="NCBI Taxonomy" id="83296"/>
    <lineage>
        <taxon>Eukaryota</taxon>
        <taxon>Fungi</taxon>
        <taxon>Fungi incertae sedis</taxon>
        <taxon>Microsporidia</taxon>
        <taxon>Nosematidae</taxon>
        <taxon>Nosema</taxon>
    </lineage>
</organism>
<dbReference type="GO" id="GO:0000055">
    <property type="term" value="P:ribosomal large subunit export from nucleus"/>
    <property type="evidence" value="ECO:0007669"/>
    <property type="project" value="TreeGrafter"/>
</dbReference>
<comment type="caution">
    <text evidence="3">The sequence shown here is derived from an EMBL/GenBank/DDBJ whole genome shotgun (WGS) entry which is preliminary data.</text>
</comment>
<dbReference type="Pfam" id="PF04981">
    <property type="entry name" value="NMD3"/>
    <property type="match status" value="1"/>
</dbReference>
<evidence type="ECO:0000313" key="4">
    <source>
        <dbReference type="Proteomes" id="UP000740883"/>
    </source>
</evidence>
<dbReference type="PANTHER" id="PTHR12746:SF2">
    <property type="entry name" value="60S RIBOSOMAL EXPORT PROTEIN NMD3"/>
    <property type="match status" value="1"/>
</dbReference>
<dbReference type="GO" id="GO:0005737">
    <property type="term" value="C:cytoplasm"/>
    <property type="evidence" value="ECO:0007669"/>
    <property type="project" value="UniProtKB-SubCell"/>
</dbReference>
<gene>
    <name evidence="3" type="primary">nmd3</name>
    <name evidence="3" type="ORF">NGRA_0143</name>
</gene>
<keyword evidence="1" id="KW-0653">Protein transport</keyword>
<evidence type="ECO:0000313" key="3">
    <source>
        <dbReference type="EMBL" id="KAF9764920.1"/>
    </source>
</evidence>
<reference evidence="3 4" key="1">
    <citation type="journal article" date="2020" name="Genome Biol. Evol.">
        <title>Comparative genomics of strictly vertically transmitted, feminizing microsporidia endosymbionts of amphipod crustaceans.</title>
        <authorList>
            <person name="Cormier A."/>
            <person name="Chebbi M.A."/>
            <person name="Giraud I."/>
            <person name="Wattier R."/>
            <person name="Teixeira M."/>
            <person name="Gilbert C."/>
            <person name="Rigaud T."/>
            <person name="Cordaux R."/>
        </authorList>
    </citation>
    <scope>NUCLEOTIDE SEQUENCE [LARGE SCALE GENOMIC DNA]</scope>
    <source>
        <strain evidence="3 4">Ou3-Ou53</strain>
    </source>
</reference>
<dbReference type="Proteomes" id="UP000740883">
    <property type="component" value="Unassembled WGS sequence"/>
</dbReference>
<dbReference type="GO" id="GO:0043023">
    <property type="term" value="F:ribosomal large subunit binding"/>
    <property type="evidence" value="ECO:0007669"/>
    <property type="project" value="InterPro"/>
</dbReference>
<name>A0A9P6H0Y0_9MICR</name>